<dbReference type="InterPro" id="IPR036890">
    <property type="entry name" value="HATPase_C_sf"/>
</dbReference>
<dbReference type="CDD" id="cd16934">
    <property type="entry name" value="HATPase_RsbT-like"/>
    <property type="match status" value="1"/>
</dbReference>
<dbReference type="EMBL" id="BAABAJ010000003">
    <property type="protein sequence ID" value="GAA3905070.1"/>
    <property type="molecule type" value="Genomic_DNA"/>
</dbReference>
<evidence type="ECO:0000313" key="3">
    <source>
        <dbReference type="Proteomes" id="UP001501000"/>
    </source>
</evidence>
<feature type="domain" description="Histidine kinase/HSP90-like ATPase" evidence="1">
    <location>
        <begin position="40"/>
        <end position="132"/>
    </location>
</feature>
<dbReference type="Pfam" id="PF02518">
    <property type="entry name" value="HATPase_c"/>
    <property type="match status" value="1"/>
</dbReference>
<keyword evidence="3" id="KW-1185">Reference proteome</keyword>
<name>A0ABP7LS32_9ACTN</name>
<comment type="caution">
    <text evidence="2">The sequence shown here is derived from an EMBL/GenBank/DDBJ whole genome shotgun (WGS) entry which is preliminary data.</text>
</comment>
<proteinExistence type="predicted"/>
<dbReference type="Gene3D" id="3.30.565.10">
    <property type="entry name" value="Histidine kinase-like ATPase, C-terminal domain"/>
    <property type="match status" value="1"/>
</dbReference>
<dbReference type="SUPFAM" id="SSF55874">
    <property type="entry name" value="ATPase domain of HSP90 chaperone/DNA topoisomerase II/histidine kinase"/>
    <property type="match status" value="1"/>
</dbReference>
<evidence type="ECO:0000259" key="1">
    <source>
        <dbReference type="Pfam" id="PF02518"/>
    </source>
</evidence>
<organism evidence="2 3">
    <name type="scientific">Streptomyces gulbargensis</name>
    <dbReference type="NCBI Taxonomy" id="364901"/>
    <lineage>
        <taxon>Bacteria</taxon>
        <taxon>Bacillati</taxon>
        <taxon>Actinomycetota</taxon>
        <taxon>Actinomycetes</taxon>
        <taxon>Kitasatosporales</taxon>
        <taxon>Streptomycetaceae</taxon>
        <taxon>Streptomyces</taxon>
    </lineage>
</organism>
<evidence type="ECO:0000313" key="2">
    <source>
        <dbReference type="EMBL" id="GAA3905070.1"/>
    </source>
</evidence>
<dbReference type="InterPro" id="IPR003594">
    <property type="entry name" value="HATPase_dom"/>
</dbReference>
<accession>A0ABP7LS32</accession>
<sequence length="147" mass="15225">MHAPFVSATRLPIGSDADLAWVRQQVRQAAAALGFGLVQQTKLVTAVSELARNTLVHGGGGHMEMTPLAEGNRVGLRLSFVDRGPGIRDLELAMTDGYTTGGGLGKGLSGSQRLVAEFAIDSRPGEGTTVTIADWVSGVPSPRTGAS</sequence>
<protein>
    <submittedName>
        <fullName evidence="2">Anti-sigma regulatory factor</fullName>
    </submittedName>
</protein>
<reference evidence="3" key="1">
    <citation type="journal article" date="2019" name="Int. J. Syst. Evol. Microbiol.">
        <title>The Global Catalogue of Microorganisms (GCM) 10K type strain sequencing project: providing services to taxonomists for standard genome sequencing and annotation.</title>
        <authorList>
            <consortium name="The Broad Institute Genomics Platform"/>
            <consortium name="The Broad Institute Genome Sequencing Center for Infectious Disease"/>
            <person name="Wu L."/>
            <person name="Ma J."/>
        </authorList>
    </citation>
    <scope>NUCLEOTIDE SEQUENCE [LARGE SCALE GENOMIC DNA]</scope>
    <source>
        <strain evidence="3">JCM 16956</strain>
    </source>
</reference>
<dbReference type="RefSeq" id="WP_345279814.1">
    <property type="nucleotide sequence ID" value="NZ_BAABAJ010000003.1"/>
</dbReference>
<gene>
    <name evidence="2" type="ORF">GCM10022244_14040</name>
</gene>
<dbReference type="Proteomes" id="UP001501000">
    <property type="component" value="Unassembled WGS sequence"/>
</dbReference>